<comment type="caution">
    <text evidence="3">The sequence shown here is derived from an EMBL/GenBank/DDBJ whole genome shotgun (WGS) entry which is preliminary data.</text>
</comment>
<keyword evidence="4" id="KW-1185">Reference proteome</keyword>
<dbReference type="AlphaFoldDB" id="A0A8H6VIF8"/>
<accession>A0A8H6VIF8</accession>
<protein>
    <submittedName>
        <fullName evidence="3">Uncharacterized protein</fullName>
    </submittedName>
</protein>
<keyword evidence="2" id="KW-0812">Transmembrane</keyword>
<feature type="transmembrane region" description="Helical" evidence="2">
    <location>
        <begin position="87"/>
        <end position="110"/>
    </location>
</feature>
<keyword evidence="2" id="KW-1133">Transmembrane helix</keyword>
<feature type="transmembrane region" description="Helical" evidence="2">
    <location>
        <begin position="151"/>
        <end position="180"/>
    </location>
</feature>
<evidence type="ECO:0000313" key="4">
    <source>
        <dbReference type="Proteomes" id="UP000660729"/>
    </source>
</evidence>
<organism evidence="3 4">
    <name type="scientific">Pseudocercospora fuligena</name>
    <dbReference type="NCBI Taxonomy" id="685502"/>
    <lineage>
        <taxon>Eukaryota</taxon>
        <taxon>Fungi</taxon>
        <taxon>Dikarya</taxon>
        <taxon>Ascomycota</taxon>
        <taxon>Pezizomycotina</taxon>
        <taxon>Dothideomycetes</taxon>
        <taxon>Dothideomycetidae</taxon>
        <taxon>Mycosphaerellales</taxon>
        <taxon>Mycosphaerellaceae</taxon>
        <taxon>Pseudocercospora</taxon>
    </lineage>
</organism>
<feature type="compositionally biased region" description="Polar residues" evidence="1">
    <location>
        <begin position="1"/>
        <end position="10"/>
    </location>
</feature>
<evidence type="ECO:0000313" key="3">
    <source>
        <dbReference type="EMBL" id="KAF7193618.1"/>
    </source>
</evidence>
<reference evidence="3" key="1">
    <citation type="submission" date="2020-04" db="EMBL/GenBank/DDBJ databases">
        <title>Draft genome resource of the tomato pathogen Pseudocercospora fuligena.</title>
        <authorList>
            <person name="Zaccaron A."/>
        </authorList>
    </citation>
    <scope>NUCLEOTIDE SEQUENCE</scope>
    <source>
        <strain evidence="3">PF001</strain>
    </source>
</reference>
<feature type="region of interest" description="Disordered" evidence="1">
    <location>
        <begin position="1"/>
        <end position="33"/>
    </location>
</feature>
<feature type="transmembrane region" description="Helical" evidence="2">
    <location>
        <begin position="122"/>
        <end position="139"/>
    </location>
</feature>
<keyword evidence="2" id="KW-0472">Membrane</keyword>
<dbReference type="EMBL" id="JABCIY010000079">
    <property type="protein sequence ID" value="KAF7193618.1"/>
    <property type="molecule type" value="Genomic_DNA"/>
</dbReference>
<gene>
    <name evidence="3" type="ORF">HII31_05082</name>
</gene>
<sequence>MSYTPTQQSEAADEMPSHQPKPSVSSQAFAMPSPQAPKWKRGLFITSSTFQILFTALVLAMIILNFVSASFGNYGTSSPYGYVPSISHFYLAGVQFVVCVMSSIAVIALTSCEISLFRQKHLTSLLYLVSSVAKLWLWLEAAVVTLPFTTWTVWSLTAGCGASAMVFWTLVPLISSASMFKRLKRDRKMGTSDSELGMIG</sequence>
<dbReference type="Proteomes" id="UP000660729">
    <property type="component" value="Unassembled WGS sequence"/>
</dbReference>
<feature type="transmembrane region" description="Helical" evidence="2">
    <location>
        <begin position="43"/>
        <end position="67"/>
    </location>
</feature>
<evidence type="ECO:0000256" key="2">
    <source>
        <dbReference type="SAM" id="Phobius"/>
    </source>
</evidence>
<proteinExistence type="predicted"/>
<evidence type="ECO:0000256" key="1">
    <source>
        <dbReference type="SAM" id="MobiDB-lite"/>
    </source>
</evidence>
<name>A0A8H6VIF8_9PEZI</name>
<dbReference type="OrthoDB" id="10345312at2759"/>